<keyword evidence="4" id="KW-1015">Disulfide bond</keyword>
<dbReference type="PROSITE" id="PS51352">
    <property type="entry name" value="THIOREDOXIN_2"/>
    <property type="match status" value="1"/>
</dbReference>
<accession>A0A1F6LH16</accession>
<evidence type="ECO:0000256" key="1">
    <source>
        <dbReference type="ARBA" id="ARBA00005791"/>
    </source>
</evidence>
<comment type="caution">
    <text evidence="8">The sequence shown here is derived from an EMBL/GenBank/DDBJ whole genome shotgun (WGS) entry which is preliminary data.</text>
</comment>
<gene>
    <name evidence="8" type="ORF">A2725_02920</name>
</gene>
<keyword evidence="6" id="KW-0472">Membrane</keyword>
<feature type="transmembrane region" description="Helical" evidence="6">
    <location>
        <begin position="17"/>
        <end position="42"/>
    </location>
</feature>
<evidence type="ECO:0000256" key="2">
    <source>
        <dbReference type="ARBA" id="ARBA00022729"/>
    </source>
</evidence>
<feature type="domain" description="Thioredoxin" evidence="7">
    <location>
        <begin position="44"/>
        <end position="238"/>
    </location>
</feature>
<dbReference type="Gene3D" id="3.40.30.10">
    <property type="entry name" value="Glutaredoxin"/>
    <property type="match status" value="1"/>
</dbReference>
<dbReference type="PANTHER" id="PTHR13887:SF14">
    <property type="entry name" value="DISULFIDE BOND FORMATION PROTEIN D"/>
    <property type="match status" value="1"/>
</dbReference>
<sequence length="238" mass="27188">MNILKPQQKWYQSTGGAIFLGIIIFFLVAGILFMGLVGYFLYNIKYGDTNTLFNKYGNNNQIEKKSINTENFIHDHNPIFGPSTALVTIFAFEDFECPFCRQSFPIMKKIKEKYGPAIRIIFKHTPIVGIHPDSLLAHIASTCAQDQNKFWEYYDLLYTYQKLDKDSLLSYAESLAINNSKFQQCLETNTNLNNIETDLKDAAQIGLQGTPTYLVNGKQIQGVLSEDDWSNLILQELK</sequence>
<keyword evidence="6" id="KW-1133">Transmembrane helix</keyword>
<dbReference type="Proteomes" id="UP000177067">
    <property type="component" value="Unassembled WGS sequence"/>
</dbReference>
<keyword evidence="3" id="KW-0560">Oxidoreductase</keyword>
<dbReference type="InterPro" id="IPR013766">
    <property type="entry name" value="Thioredoxin_domain"/>
</dbReference>
<dbReference type="Pfam" id="PF13462">
    <property type="entry name" value="Thioredoxin_4"/>
    <property type="match status" value="1"/>
</dbReference>
<evidence type="ECO:0000256" key="6">
    <source>
        <dbReference type="SAM" id="Phobius"/>
    </source>
</evidence>
<evidence type="ECO:0000313" key="9">
    <source>
        <dbReference type="Proteomes" id="UP000177067"/>
    </source>
</evidence>
<dbReference type="EMBL" id="MFPS01000009">
    <property type="protein sequence ID" value="OGH58626.1"/>
    <property type="molecule type" value="Genomic_DNA"/>
</dbReference>
<evidence type="ECO:0000256" key="3">
    <source>
        <dbReference type="ARBA" id="ARBA00023002"/>
    </source>
</evidence>
<name>A0A1F6LH16_9BACT</name>
<keyword evidence="5" id="KW-0676">Redox-active center</keyword>
<evidence type="ECO:0000256" key="5">
    <source>
        <dbReference type="ARBA" id="ARBA00023284"/>
    </source>
</evidence>
<dbReference type="GO" id="GO:0016491">
    <property type="term" value="F:oxidoreductase activity"/>
    <property type="evidence" value="ECO:0007669"/>
    <property type="project" value="UniProtKB-KW"/>
</dbReference>
<proteinExistence type="inferred from homology"/>
<dbReference type="SUPFAM" id="SSF52833">
    <property type="entry name" value="Thioredoxin-like"/>
    <property type="match status" value="1"/>
</dbReference>
<evidence type="ECO:0000313" key="8">
    <source>
        <dbReference type="EMBL" id="OGH58626.1"/>
    </source>
</evidence>
<protein>
    <recommendedName>
        <fullName evidence="7">Thioredoxin domain-containing protein</fullName>
    </recommendedName>
</protein>
<reference evidence="8 9" key="1">
    <citation type="journal article" date="2016" name="Nat. Commun.">
        <title>Thousands of microbial genomes shed light on interconnected biogeochemical processes in an aquifer system.</title>
        <authorList>
            <person name="Anantharaman K."/>
            <person name="Brown C.T."/>
            <person name="Hug L.A."/>
            <person name="Sharon I."/>
            <person name="Castelle C.J."/>
            <person name="Probst A.J."/>
            <person name="Thomas B.C."/>
            <person name="Singh A."/>
            <person name="Wilkins M.J."/>
            <person name="Karaoz U."/>
            <person name="Brodie E.L."/>
            <person name="Williams K.H."/>
            <person name="Hubbard S.S."/>
            <person name="Banfield J.F."/>
        </authorList>
    </citation>
    <scope>NUCLEOTIDE SEQUENCE [LARGE SCALE GENOMIC DNA]</scope>
</reference>
<organism evidence="8 9">
    <name type="scientific">Candidatus Magasanikbacteria bacterium RIFCSPHIGHO2_01_FULL_33_34</name>
    <dbReference type="NCBI Taxonomy" id="1798671"/>
    <lineage>
        <taxon>Bacteria</taxon>
        <taxon>Candidatus Magasanikiibacteriota</taxon>
    </lineage>
</organism>
<dbReference type="PANTHER" id="PTHR13887">
    <property type="entry name" value="GLUTATHIONE S-TRANSFERASE KAPPA"/>
    <property type="match status" value="1"/>
</dbReference>
<dbReference type="AlphaFoldDB" id="A0A1F6LH16"/>
<comment type="similarity">
    <text evidence="1">Belongs to the thioredoxin family. DsbA subfamily.</text>
</comment>
<evidence type="ECO:0000259" key="7">
    <source>
        <dbReference type="PROSITE" id="PS51352"/>
    </source>
</evidence>
<keyword evidence="6" id="KW-0812">Transmembrane</keyword>
<keyword evidence="2" id="KW-0732">Signal</keyword>
<evidence type="ECO:0000256" key="4">
    <source>
        <dbReference type="ARBA" id="ARBA00023157"/>
    </source>
</evidence>
<dbReference type="InterPro" id="IPR036249">
    <property type="entry name" value="Thioredoxin-like_sf"/>
</dbReference>
<dbReference type="InterPro" id="IPR012336">
    <property type="entry name" value="Thioredoxin-like_fold"/>
</dbReference>